<evidence type="ECO:0000256" key="2">
    <source>
        <dbReference type="ARBA" id="ARBA00005262"/>
    </source>
</evidence>
<comment type="caution">
    <text evidence="8">The sequence shown here is derived from an EMBL/GenBank/DDBJ whole genome shotgun (WGS) entry which is preliminary data.</text>
</comment>
<feature type="transmembrane region" description="Helical" evidence="7">
    <location>
        <begin position="324"/>
        <end position="345"/>
    </location>
</feature>
<evidence type="ECO:0000256" key="3">
    <source>
        <dbReference type="ARBA" id="ARBA00022475"/>
    </source>
</evidence>
<keyword evidence="3" id="KW-1003">Cell membrane</keyword>
<keyword evidence="6 7" id="KW-0472">Membrane</keyword>
<organism evidence="8 9">
    <name type="scientific">Aphanocapsa feldmannii 277cI</name>
    <dbReference type="NCBI Taxonomy" id="2507554"/>
    <lineage>
        <taxon>Bacteria</taxon>
        <taxon>Bacillati</taxon>
        <taxon>Cyanobacteriota</taxon>
        <taxon>Cyanophyceae</taxon>
        <taxon>Oscillatoriophycideae</taxon>
        <taxon>Chroococcales</taxon>
        <taxon>Microcystaceae</taxon>
        <taxon>Aphanocapsa</taxon>
    </lineage>
</organism>
<name>A0A524RUK3_9CHRO</name>
<evidence type="ECO:0000256" key="7">
    <source>
        <dbReference type="SAM" id="Phobius"/>
    </source>
</evidence>
<evidence type="ECO:0000313" key="8">
    <source>
        <dbReference type="EMBL" id="TGH25068.1"/>
    </source>
</evidence>
<feature type="transmembrane region" description="Helical" evidence="7">
    <location>
        <begin position="290"/>
        <end position="312"/>
    </location>
</feature>
<dbReference type="GO" id="GO:0015109">
    <property type="term" value="F:chromate transmembrane transporter activity"/>
    <property type="evidence" value="ECO:0007669"/>
    <property type="project" value="InterPro"/>
</dbReference>
<sequence>MVSMAGTYLRIGALGFGGPQAHLALLQNEIVERRGWVAADRFDEGLGLCEALPGPASSQMAIYLGCCSHGTAGGLLSGLCFLTPGLLLVLLLSALWRQGQGVMLLQLPLALLQPVVAAIVWRFAWTQLQRRDAPWQRATTLLVAAATLLNHAGVLPAPAGLLLLLAGLARAIRPDHGLSGLIPLPLLTMGCKPLLASLTGPGIGLAIPGLFAELFLLFFKAGLLIFGGGLVLIPLLRDAVVAQGWVDAAGFLDGVAIGQLTPGPVVLTSAFVGYQAGWQEGGPVLAISSALWATVAIFLPSFLLVLIAAPWLERWRRLIPVQAFLAGVLAGVPGLLLAAALPITLGSLQGSAAWDCLLRGAVLVAALAAGRRLQPAQLLLVALLTGLLPSLVMAWPELG</sequence>
<dbReference type="InterPro" id="IPR014047">
    <property type="entry name" value="Chr_Tranpt_l_chain"/>
</dbReference>
<evidence type="ECO:0000256" key="6">
    <source>
        <dbReference type="ARBA" id="ARBA00023136"/>
    </source>
</evidence>
<dbReference type="Pfam" id="PF02417">
    <property type="entry name" value="Chromate_transp"/>
    <property type="match status" value="2"/>
</dbReference>
<dbReference type="PANTHER" id="PTHR33567">
    <property type="entry name" value="CHROMATE ION TRANSPORTER (EUROFUNG)"/>
    <property type="match status" value="1"/>
</dbReference>
<feature type="transmembrane region" description="Helical" evidence="7">
    <location>
        <begin position="214"/>
        <end position="236"/>
    </location>
</feature>
<evidence type="ECO:0000313" key="9">
    <source>
        <dbReference type="Proteomes" id="UP000315454"/>
    </source>
</evidence>
<evidence type="ECO:0000256" key="1">
    <source>
        <dbReference type="ARBA" id="ARBA00004651"/>
    </source>
</evidence>
<feature type="transmembrane region" description="Helical" evidence="7">
    <location>
        <begin position="351"/>
        <end position="369"/>
    </location>
</feature>
<accession>A0A524RUK3</accession>
<keyword evidence="4 7" id="KW-0812">Transmembrane</keyword>
<feature type="transmembrane region" description="Helical" evidence="7">
    <location>
        <begin position="102"/>
        <end position="121"/>
    </location>
</feature>
<feature type="transmembrane region" description="Helical" evidence="7">
    <location>
        <begin position="75"/>
        <end position="96"/>
    </location>
</feature>
<proteinExistence type="inferred from homology"/>
<dbReference type="GO" id="GO:0005886">
    <property type="term" value="C:plasma membrane"/>
    <property type="evidence" value="ECO:0007669"/>
    <property type="project" value="UniProtKB-SubCell"/>
</dbReference>
<feature type="transmembrane region" description="Helical" evidence="7">
    <location>
        <begin position="141"/>
        <end position="166"/>
    </location>
</feature>
<evidence type="ECO:0000256" key="4">
    <source>
        <dbReference type="ARBA" id="ARBA00022692"/>
    </source>
</evidence>
<evidence type="ECO:0000256" key="5">
    <source>
        <dbReference type="ARBA" id="ARBA00022989"/>
    </source>
</evidence>
<feature type="transmembrane region" description="Helical" evidence="7">
    <location>
        <begin position="376"/>
        <end position="395"/>
    </location>
</feature>
<dbReference type="PANTHER" id="PTHR33567:SF3">
    <property type="entry name" value="CHROMATE ION TRANSPORTER (EUROFUNG)"/>
    <property type="match status" value="1"/>
</dbReference>
<dbReference type="AlphaFoldDB" id="A0A524RUK3"/>
<keyword evidence="5 7" id="KW-1133">Transmembrane helix</keyword>
<dbReference type="EMBL" id="SRMN01000031">
    <property type="protein sequence ID" value="TGH25068.1"/>
    <property type="molecule type" value="Genomic_DNA"/>
</dbReference>
<comment type="similarity">
    <text evidence="2">Belongs to the chromate ion transporter (CHR) (TC 2.A.51) family.</text>
</comment>
<dbReference type="PIRSF" id="PIRSF004810">
    <property type="entry name" value="ChrA"/>
    <property type="match status" value="1"/>
</dbReference>
<comment type="subcellular location">
    <subcellularLocation>
        <location evidence="1">Cell membrane</location>
        <topology evidence="1">Multi-pass membrane protein</topology>
    </subcellularLocation>
</comment>
<gene>
    <name evidence="8" type="primary">chrA</name>
    <name evidence="8" type="ORF">ERJ68_02800</name>
</gene>
<dbReference type="InterPro" id="IPR003370">
    <property type="entry name" value="Chromate_transpt"/>
</dbReference>
<reference evidence="8 9" key="1">
    <citation type="journal article" date="2019" name="mSystems">
        <title>Life at home and on the roam: Genomic adaptions reflect the dual lifestyle of an intracellular, facultative symbiont.</title>
        <authorList>
            <person name="Burgsdorf I."/>
        </authorList>
    </citation>
    <scope>NUCLEOTIDE SEQUENCE [LARGE SCALE GENOMIC DNA]</scope>
    <source>
        <strain evidence="8">277cI</strain>
    </source>
</reference>
<dbReference type="Proteomes" id="UP000315454">
    <property type="component" value="Unassembled WGS sequence"/>
</dbReference>
<dbReference type="NCBIfam" id="TIGR00937">
    <property type="entry name" value="2A51"/>
    <property type="match status" value="1"/>
</dbReference>
<protein>
    <submittedName>
        <fullName evidence="8">Chromate efflux transporter</fullName>
    </submittedName>
</protein>